<name>A0A1F7WNZ0_9BACT</name>
<reference evidence="2 3" key="1">
    <citation type="journal article" date="2016" name="Nat. Commun.">
        <title>Thousands of microbial genomes shed light on interconnected biogeochemical processes in an aquifer system.</title>
        <authorList>
            <person name="Anantharaman K."/>
            <person name="Brown C.T."/>
            <person name="Hug L.A."/>
            <person name="Sharon I."/>
            <person name="Castelle C.J."/>
            <person name="Probst A.J."/>
            <person name="Thomas B.C."/>
            <person name="Singh A."/>
            <person name="Wilkins M.J."/>
            <person name="Karaoz U."/>
            <person name="Brodie E.L."/>
            <person name="Williams K.H."/>
            <person name="Hubbard S.S."/>
            <person name="Banfield J.F."/>
        </authorList>
    </citation>
    <scope>NUCLEOTIDE SEQUENCE [LARGE SCALE GENOMIC DNA]</scope>
</reference>
<dbReference type="AlphaFoldDB" id="A0A1F7WNZ0"/>
<organism evidence="2 3">
    <name type="scientific">Candidatus Wallbacteria bacterium GWC2_49_35</name>
    <dbReference type="NCBI Taxonomy" id="1817813"/>
    <lineage>
        <taxon>Bacteria</taxon>
        <taxon>Candidatus Walliibacteriota</taxon>
    </lineage>
</organism>
<accession>A0A1F7WNZ0</accession>
<evidence type="ECO:0000256" key="1">
    <source>
        <dbReference type="SAM" id="SignalP"/>
    </source>
</evidence>
<comment type="caution">
    <text evidence="2">The sequence shown here is derived from an EMBL/GenBank/DDBJ whole genome shotgun (WGS) entry which is preliminary data.</text>
</comment>
<keyword evidence="1" id="KW-0732">Signal</keyword>
<dbReference type="Proteomes" id="UP000178735">
    <property type="component" value="Unassembled WGS sequence"/>
</dbReference>
<dbReference type="EMBL" id="MGFH01000157">
    <property type="protein sequence ID" value="OGM03735.1"/>
    <property type="molecule type" value="Genomic_DNA"/>
</dbReference>
<sequence length="96" mass="11263">MKKITALCLLLCFAWIVAVSPAYGASSLKLTAKSSVTQADPLLDYSSFVKIKFEKYNDLFDKFFRTVKRQYFEKYDEYRELMDIIRNDGSYYVDRA</sequence>
<protein>
    <recommendedName>
        <fullName evidence="4">Tail specific protease N-terminal domain-containing protein</fullName>
    </recommendedName>
</protein>
<dbReference type="STRING" id="1817813.A2008_08770"/>
<feature type="signal peptide" evidence="1">
    <location>
        <begin position="1"/>
        <end position="24"/>
    </location>
</feature>
<evidence type="ECO:0008006" key="4">
    <source>
        <dbReference type="Google" id="ProtNLM"/>
    </source>
</evidence>
<feature type="chain" id="PRO_5009533521" description="Tail specific protease N-terminal domain-containing protein" evidence="1">
    <location>
        <begin position="25"/>
        <end position="96"/>
    </location>
</feature>
<proteinExistence type="predicted"/>
<evidence type="ECO:0000313" key="3">
    <source>
        <dbReference type="Proteomes" id="UP000178735"/>
    </source>
</evidence>
<gene>
    <name evidence="2" type="ORF">A2008_08770</name>
</gene>
<evidence type="ECO:0000313" key="2">
    <source>
        <dbReference type="EMBL" id="OGM03735.1"/>
    </source>
</evidence>